<reference evidence="2 3" key="1">
    <citation type="submission" date="2009-01" db="EMBL/GenBank/DDBJ databases">
        <title>Complete sequence of Geobacter sp. FRC-32.</title>
        <authorList>
            <consortium name="US DOE Joint Genome Institute"/>
            <person name="Lucas S."/>
            <person name="Copeland A."/>
            <person name="Lapidus A."/>
            <person name="Glavina del Rio T."/>
            <person name="Dalin E."/>
            <person name="Tice H."/>
            <person name="Bruce D."/>
            <person name="Goodwin L."/>
            <person name="Pitluck S."/>
            <person name="Saunders E."/>
            <person name="Brettin T."/>
            <person name="Detter J.C."/>
            <person name="Han C."/>
            <person name="Larimer F."/>
            <person name="Land M."/>
            <person name="Hauser L."/>
            <person name="Kyrpides N."/>
            <person name="Ovchinnikova G."/>
            <person name="Kostka J."/>
            <person name="Richardson P."/>
        </authorList>
    </citation>
    <scope>NUCLEOTIDE SEQUENCE [LARGE SCALE GENOMIC DNA]</scope>
    <source>
        <strain evidence="3">DSM 22248 / JCM 15807 / FRC-32</strain>
    </source>
</reference>
<dbReference type="EMBL" id="CP001390">
    <property type="protein sequence ID" value="ACM22155.1"/>
    <property type="molecule type" value="Genomic_DNA"/>
</dbReference>
<name>B9M7P9_GEODF</name>
<evidence type="ECO:0000313" key="3">
    <source>
        <dbReference type="Proteomes" id="UP000007721"/>
    </source>
</evidence>
<keyword evidence="3" id="KW-1185">Reference proteome</keyword>
<feature type="signal peptide" evidence="1">
    <location>
        <begin position="1"/>
        <end position="23"/>
    </location>
</feature>
<dbReference type="InterPro" id="IPR036280">
    <property type="entry name" value="Multihaem_cyt_sf"/>
</dbReference>
<keyword evidence="1" id="KW-0732">Signal</keyword>
<evidence type="ECO:0000313" key="2">
    <source>
        <dbReference type="EMBL" id="ACM22155.1"/>
    </source>
</evidence>
<accession>B9M7P9</accession>
<organism evidence="2 3">
    <name type="scientific">Geotalea daltonii (strain DSM 22248 / JCM 15807 / FRC-32)</name>
    <name type="common">Geobacter daltonii</name>
    <dbReference type="NCBI Taxonomy" id="316067"/>
    <lineage>
        <taxon>Bacteria</taxon>
        <taxon>Pseudomonadati</taxon>
        <taxon>Thermodesulfobacteriota</taxon>
        <taxon>Desulfuromonadia</taxon>
        <taxon>Geobacterales</taxon>
        <taxon>Geobacteraceae</taxon>
        <taxon>Geotalea</taxon>
    </lineage>
</organism>
<evidence type="ECO:0000256" key="1">
    <source>
        <dbReference type="SAM" id="SignalP"/>
    </source>
</evidence>
<sequence>MCKIFSRLLFLSFFFSCGCTMFGAWRTIPPPGGCDQCHTVSITNNWKVAYHAPTLTDERDRDYFQTEAYNMPDTSKPTSVLELSKVEELRCFECHKSPNAAHKGRKGRFHH</sequence>
<gene>
    <name evidence="2" type="ordered locus">Geob_3818</name>
</gene>
<protein>
    <submittedName>
        <fullName evidence="2">Lipoprotein cytochrome c, 2 heme-binding sites</fullName>
    </submittedName>
</protein>
<dbReference type="Proteomes" id="UP000007721">
    <property type="component" value="Chromosome"/>
</dbReference>
<dbReference type="STRING" id="316067.Geob_3818"/>
<dbReference type="AlphaFoldDB" id="B9M7P9"/>
<dbReference type="PROSITE" id="PS51257">
    <property type="entry name" value="PROKAR_LIPOPROTEIN"/>
    <property type="match status" value="1"/>
</dbReference>
<dbReference type="HOGENOM" id="CLU_2220648_0_0_7"/>
<dbReference type="KEGG" id="geo:Geob_3818"/>
<keyword evidence="2" id="KW-0449">Lipoprotein</keyword>
<dbReference type="RefSeq" id="WP_012648880.1">
    <property type="nucleotide sequence ID" value="NC_011979.1"/>
</dbReference>
<dbReference type="OrthoDB" id="5387482at2"/>
<dbReference type="eggNOG" id="ENOG5033IH9">
    <property type="taxonomic scope" value="Bacteria"/>
</dbReference>
<dbReference type="SUPFAM" id="SSF48695">
    <property type="entry name" value="Multiheme cytochromes"/>
    <property type="match status" value="1"/>
</dbReference>
<proteinExistence type="predicted"/>
<feature type="chain" id="PRO_5002886605" evidence="1">
    <location>
        <begin position="24"/>
        <end position="111"/>
    </location>
</feature>